<dbReference type="EMBL" id="JBBYHV010000001">
    <property type="protein sequence ID" value="MEL1249520.1"/>
    <property type="molecule type" value="Genomic_DNA"/>
</dbReference>
<sequence length="261" mass="28017">MAAPAVAQDAGEQPALALMGTVPIYWGEPADFGETLQGEAEPHWARAVLEQGFALAPVDYLSEEVLAGYDYLLLAQPRGLSAEENVALDTWVREGGRLLLFADPLMTGESRFGIGDRRRPQDVALLSPILARWGLELTFDEAQAEGLQQADHFGDPLPVNMRGAWDYSGATRECTIPGDALLAHCRIGAGQALLVADAAMLDIAGPYPHAESALTWLLEHGLGIARENMPQSGDSSREIVGTVGLGSETSENRREQVSGER</sequence>
<keyword evidence="4" id="KW-1185">Reference proteome</keyword>
<protein>
    <submittedName>
        <fullName evidence="3">Gldg family protein</fullName>
    </submittedName>
</protein>
<feature type="compositionally biased region" description="Basic and acidic residues" evidence="1">
    <location>
        <begin position="250"/>
        <end position="261"/>
    </location>
</feature>
<evidence type="ECO:0000256" key="1">
    <source>
        <dbReference type="SAM" id="MobiDB-lite"/>
    </source>
</evidence>
<reference evidence="3 4" key="1">
    <citation type="submission" date="2024-04" db="EMBL/GenBank/DDBJ databases">
        <title>Aurantiacibacter sp. DGU6 16S ribosomal RNA gene Genome sequencing and assembly.</title>
        <authorList>
            <person name="Park S."/>
        </authorList>
    </citation>
    <scope>NUCLEOTIDE SEQUENCE [LARGE SCALE GENOMIC DNA]</scope>
    <source>
        <strain evidence="3 4">DGU6</strain>
    </source>
</reference>
<dbReference type="Gene3D" id="3.40.50.880">
    <property type="match status" value="1"/>
</dbReference>
<feature type="region of interest" description="Disordered" evidence="1">
    <location>
        <begin position="228"/>
        <end position="261"/>
    </location>
</feature>
<organism evidence="3 4">
    <name type="scientific">Aurantiacibacter gilvus</name>
    <dbReference type="NCBI Taxonomy" id="3139141"/>
    <lineage>
        <taxon>Bacteria</taxon>
        <taxon>Pseudomonadati</taxon>
        <taxon>Pseudomonadota</taxon>
        <taxon>Alphaproteobacteria</taxon>
        <taxon>Sphingomonadales</taxon>
        <taxon>Erythrobacteraceae</taxon>
        <taxon>Aurantiacibacter</taxon>
    </lineage>
</organism>
<dbReference type="RefSeq" id="WP_341672054.1">
    <property type="nucleotide sequence ID" value="NZ_JBBYHV010000001.1"/>
</dbReference>
<gene>
    <name evidence="3" type="ORF">AAEO60_02420</name>
</gene>
<dbReference type="InterPro" id="IPR019196">
    <property type="entry name" value="ABC_transp_unknown"/>
</dbReference>
<dbReference type="Proteomes" id="UP001497045">
    <property type="component" value="Unassembled WGS sequence"/>
</dbReference>
<proteinExistence type="predicted"/>
<evidence type="ECO:0000259" key="2">
    <source>
        <dbReference type="Pfam" id="PF09822"/>
    </source>
</evidence>
<comment type="caution">
    <text evidence="3">The sequence shown here is derived from an EMBL/GenBank/DDBJ whole genome shotgun (WGS) entry which is preliminary data.</text>
</comment>
<evidence type="ECO:0000313" key="3">
    <source>
        <dbReference type="EMBL" id="MEL1249520.1"/>
    </source>
</evidence>
<accession>A0ABU9IBC3</accession>
<dbReference type="Pfam" id="PF09822">
    <property type="entry name" value="ABC_transp_aux"/>
    <property type="match status" value="1"/>
</dbReference>
<evidence type="ECO:0000313" key="4">
    <source>
        <dbReference type="Proteomes" id="UP001497045"/>
    </source>
</evidence>
<dbReference type="SUPFAM" id="SSF52317">
    <property type="entry name" value="Class I glutamine amidotransferase-like"/>
    <property type="match status" value="1"/>
</dbReference>
<dbReference type="InterPro" id="IPR029062">
    <property type="entry name" value="Class_I_gatase-like"/>
</dbReference>
<feature type="domain" description="ABC-type uncharacterised transport system" evidence="2">
    <location>
        <begin position="48"/>
        <end position="142"/>
    </location>
</feature>
<name>A0ABU9IBC3_9SPHN</name>